<gene>
    <name evidence="1" type="ORF">HID58_057777</name>
</gene>
<accession>A0ABQ7XFK7</accession>
<dbReference type="Proteomes" id="UP000824890">
    <property type="component" value="Unassembled WGS sequence"/>
</dbReference>
<organism evidence="1 2">
    <name type="scientific">Brassica napus</name>
    <name type="common">Rape</name>
    <dbReference type="NCBI Taxonomy" id="3708"/>
    <lineage>
        <taxon>Eukaryota</taxon>
        <taxon>Viridiplantae</taxon>
        <taxon>Streptophyta</taxon>
        <taxon>Embryophyta</taxon>
        <taxon>Tracheophyta</taxon>
        <taxon>Spermatophyta</taxon>
        <taxon>Magnoliopsida</taxon>
        <taxon>eudicotyledons</taxon>
        <taxon>Gunneridae</taxon>
        <taxon>Pentapetalae</taxon>
        <taxon>rosids</taxon>
        <taxon>malvids</taxon>
        <taxon>Brassicales</taxon>
        <taxon>Brassicaceae</taxon>
        <taxon>Brassiceae</taxon>
        <taxon>Brassica</taxon>
    </lineage>
</organism>
<protein>
    <submittedName>
        <fullName evidence="1">Uncharacterized protein</fullName>
    </submittedName>
</protein>
<proteinExistence type="predicted"/>
<reference evidence="1 2" key="1">
    <citation type="submission" date="2021-05" db="EMBL/GenBank/DDBJ databases">
        <title>Genome Assembly of Synthetic Allotetraploid Brassica napus Reveals Homoeologous Exchanges between Subgenomes.</title>
        <authorList>
            <person name="Davis J.T."/>
        </authorList>
    </citation>
    <scope>NUCLEOTIDE SEQUENCE [LARGE SCALE GENOMIC DNA]</scope>
    <source>
        <strain evidence="2">cv. Da-Ae</strain>
        <tissue evidence="1">Seedling</tissue>
    </source>
</reference>
<name>A0ABQ7XFK7_BRANA</name>
<feature type="non-terminal residue" evidence="1">
    <location>
        <position position="226"/>
    </location>
</feature>
<sequence length="226" mass="25537">MPVGTLLRVMQNEAIIHHSSSLCSTQNQSKTKIQKKTKMEAKVISCTTFGEDKVIKIVVSSHRAVTNYKPGENETTVVVADDTCSKKDVEEIKKTCEKLDYVYEGRLHEDYAQTNIGPGLNPTNIGFNFKCMNPILRDKHRAVTNYKPRENETTTVVVADDTCSKKDVEEIKMTCEKLDYVYEGRLHEDYAQTNIGPGLNPTNIGISSKCNEFILRNKYSAKHIQK</sequence>
<dbReference type="EMBL" id="JAGKQM010000319">
    <property type="protein sequence ID" value="KAH0854691.1"/>
    <property type="molecule type" value="Genomic_DNA"/>
</dbReference>
<comment type="caution">
    <text evidence="1">The sequence shown here is derived from an EMBL/GenBank/DDBJ whole genome shotgun (WGS) entry which is preliminary data.</text>
</comment>
<evidence type="ECO:0000313" key="2">
    <source>
        <dbReference type="Proteomes" id="UP000824890"/>
    </source>
</evidence>
<keyword evidence="2" id="KW-1185">Reference proteome</keyword>
<evidence type="ECO:0000313" key="1">
    <source>
        <dbReference type="EMBL" id="KAH0854691.1"/>
    </source>
</evidence>